<evidence type="ECO:0000313" key="4">
    <source>
        <dbReference type="Proteomes" id="UP000654075"/>
    </source>
</evidence>
<feature type="non-terminal residue" evidence="3">
    <location>
        <position position="201"/>
    </location>
</feature>
<organism evidence="3 4">
    <name type="scientific">Polarella glacialis</name>
    <name type="common">Dinoflagellate</name>
    <dbReference type="NCBI Taxonomy" id="89957"/>
    <lineage>
        <taxon>Eukaryota</taxon>
        <taxon>Sar</taxon>
        <taxon>Alveolata</taxon>
        <taxon>Dinophyceae</taxon>
        <taxon>Suessiales</taxon>
        <taxon>Suessiaceae</taxon>
        <taxon>Polarella</taxon>
    </lineage>
</organism>
<name>A0A813FVI9_POLGL</name>
<feature type="compositionally biased region" description="Polar residues" evidence="2">
    <location>
        <begin position="91"/>
        <end position="100"/>
    </location>
</feature>
<evidence type="ECO:0000256" key="1">
    <source>
        <dbReference type="SAM" id="Coils"/>
    </source>
</evidence>
<feature type="compositionally biased region" description="Basic and acidic residues" evidence="2">
    <location>
        <begin position="127"/>
        <end position="142"/>
    </location>
</feature>
<keyword evidence="1" id="KW-0175">Coiled coil</keyword>
<reference evidence="3" key="1">
    <citation type="submission" date="2021-02" db="EMBL/GenBank/DDBJ databases">
        <authorList>
            <person name="Dougan E. K."/>
            <person name="Rhodes N."/>
            <person name="Thang M."/>
            <person name="Chan C."/>
        </authorList>
    </citation>
    <scope>NUCLEOTIDE SEQUENCE</scope>
</reference>
<feature type="compositionally biased region" description="Low complexity" evidence="2">
    <location>
        <begin position="167"/>
        <end position="184"/>
    </location>
</feature>
<feature type="region of interest" description="Disordered" evidence="2">
    <location>
        <begin position="81"/>
        <end position="201"/>
    </location>
</feature>
<sequence length="201" mass="22154">LPLPPPESPEQTGDEQAVQSKNLAVGWARLEARQMAWKEEQEAREITLLEREEALRKLQEALEDEQDVLVEQRRSLAGEQARLGRERVETVSHSVPSQMTFDMADDSPADSPAPLDSNFMRPSALTERIEDDRSCRPVRADEVESEGEPDEMWDMDWSALAGGGAKAGASPGQSPSSGSRSHAPLQSFSRADAPPEDAYNQ</sequence>
<feature type="non-terminal residue" evidence="3">
    <location>
        <position position="1"/>
    </location>
</feature>
<feature type="coiled-coil region" evidence="1">
    <location>
        <begin position="44"/>
        <end position="75"/>
    </location>
</feature>
<evidence type="ECO:0000313" key="3">
    <source>
        <dbReference type="EMBL" id="CAE8616300.1"/>
    </source>
</evidence>
<proteinExistence type="predicted"/>
<gene>
    <name evidence="3" type="ORF">PGLA1383_LOCUS33996</name>
</gene>
<feature type="compositionally biased region" description="Basic and acidic residues" evidence="2">
    <location>
        <begin position="81"/>
        <end position="90"/>
    </location>
</feature>
<dbReference type="EMBL" id="CAJNNV010025841">
    <property type="protein sequence ID" value="CAE8616300.1"/>
    <property type="molecule type" value="Genomic_DNA"/>
</dbReference>
<feature type="compositionally biased region" description="Acidic residues" evidence="2">
    <location>
        <begin position="143"/>
        <end position="154"/>
    </location>
</feature>
<protein>
    <submittedName>
        <fullName evidence="3">Uncharacterized protein</fullName>
    </submittedName>
</protein>
<keyword evidence="4" id="KW-1185">Reference proteome</keyword>
<dbReference type="AlphaFoldDB" id="A0A813FVI9"/>
<comment type="caution">
    <text evidence="3">The sequence shown here is derived from an EMBL/GenBank/DDBJ whole genome shotgun (WGS) entry which is preliminary data.</text>
</comment>
<dbReference type="Proteomes" id="UP000654075">
    <property type="component" value="Unassembled WGS sequence"/>
</dbReference>
<evidence type="ECO:0000256" key="2">
    <source>
        <dbReference type="SAM" id="MobiDB-lite"/>
    </source>
</evidence>
<accession>A0A813FVI9</accession>